<accession>A0A7G9ZAI8</accession>
<dbReference type="AlphaFoldDB" id="A0A7G9ZAI8"/>
<gene>
    <name evidence="1" type="ORF">HCLJFGEB_00016</name>
</gene>
<dbReference type="InterPro" id="IPR012657">
    <property type="entry name" value="23S_rRNA-intervening_sequence"/>
</dbReference>
<sequence length="69" mass="7767">MREKLIKAVRYFYIAKGSSAEVLTQATIAFEIGYIPKETFKEIEKGCIEISSMLSNSKLISARSKTFCP</sequence>
<dbReference type="InterPro" id="IPR036583">
    <property type="entry name" value="23S_rRNA_IVS_sf"/>
</dbReference>
<dbReference type="Pfam" id="PF05635">
    <property type="entry name" value="23S_rRNA_IVP"/>
    <property type="match status" value="1"/>
</dbReference>
<name>A0A7G9ZAI8_9EURY</name>
<dbReference type="NCBIfam" id="TIGR02436">
    <property type="entry name" value="four helix bundle protein"/>
    <property type="match status" value="1"/>
</dbReference>
<protein>
    <submittedName>
        <fullName evidence="1">Uncharacterized protein</fullName>
    </submittedName>
</protein>
<dbReference type="Gene3D" id="1.20.1440.60">
    <property type="entry name" value="23S rRNA-intervening sequence"/>
    <property type="match status" value="1"/>
</dbReference>
<reference evidence="1" key="1">
    <citation type="submission" date="2020-06" db="EMBL/GenBank/DDBJ databases">
        <title>Unique genomic features of the anaerobic methanotrophic archaea.</title>
        <authorList>
            <person name="Chadwick G.L."/>
            <person name="Skennerton C.T."/>
            <person name="Laso-Perez R."/>
            <person name="Leu A.O."/>
            <person name="Speth D.R."/>
            <person name="Yu H."/>
            <person name="Morgan-Lang C."/>
            <person name="Hatzenpichler R."/>
            <person name="Goudeau D."/>
            <person name="Malmstrom R."/>
            <person name="Brazelton W.J."/>
            <person name="Woyke T."/>
            <person name="Hallam S.J."/>
            <person name="Tyson G.W."/>
            <person name="Wegener G."/>
            <person name="Boetius A."/>
            <person name="Orphan V."/>
        </authorList>
    </citation>
    <scope>NUCLEOTIDE SEQUENCE</scope>
</reference>
<dbReference type="SUPFAM" id="SSF158446">
    <property type="entry name" value="IVS-encoded protein-like"/>
    <property type="match status" value="1"/>
</dbReference>
<organism evidence="1">
    <name type="scientific">Candidatus Methanophaga sp. ANME-1 ERB7</name>
    <dbReference type="NCBI Taxonomy" id="2759913"/>
    <lineage>
        <taxon>Archaea</taxon>
        <taxon>Methanobacteriati</taxon>
        <taxon>Methanobacteriota</taxon>
        <taxon>Stenosarchaea group</taxon>
        <taxon>Methanomicrobia</taxon>
        <taxon>Candidatus Methanophagales</taxon>
        <taxon>Candidatus Methanophagaceae</taxon>
        <taxon>Candidatus Methanophaga</taxon>
    </lineage>
</organism>
<evidence type="ECO:0000313" key="1">
    <source>
        <dbReference type="EMBL" id="QNO57272.1"/>
    </source>
</evidence>
<dbReference type="EMBL" id="MT631684">
    <property type="protein sequence ID" value="QNO57272.1"/>
    <property type="molecule type" value="Genomic_DNA"/>
</dbReference>
<proteinExistence type="predicted"/>